<evidence type="ECO:0000256" key="1">
    <source>
        <dbReference type="SAM" id="MobiDB-lite"/>
    </source>
</evidence>
<reference evidence="2 3" key="1">
    <citation type="submission" date="2019-02" db="EMBL/GenBank/DDBJ databases">
        <title>Emended description of the genus Rhodopseudomonas and description of Rhodopseudomonas albus sp. nov., a non-phototrophic, heavy-metal-tolerant bacterium isolated from garden soil.</title>
        <authorList>
            <person name="Bao Z."/>
            <person name="Cao W.W."/>
            <person name="Sato Y."/>
            <person name="Nishizawa T."/>
            <person name="Zhao J."/>
            <person name="Guo Y."/>
            <person name="Ohta H."/>
        </authorList>
    </citation>
    <scope>NUCLEOTIDE SEQUENCE [LARGE SCALE GENOMIC DNA]</scope>
    <source>
        <strain evidence="2 3">SK50-23</strain>
    </source>
</reference>
<evidence type="ECO:0008006" key="4">
    <source>
        <dbReference type="Google" id="ProtNLM"/>
    </source>
</evidence>
<keyword evidence="3" id="KW-1185">Reference proteome</keyword>
<feature type="region of interest" description="Disordered" evidence="1">
    <location>
        <begin position="54"/>
        <end position="85"/>
    </location>
</feature>
<proteinExistence type="predicted"/>
<accession>A0ABX8ABH8</accession>
<protein>
    <recommendedName>
        <fullName evidence="4">DUF680 domain-containing protein</fullName>
    </recommendedName>
</protein>
<evidence type="ECO:0000313" key="2">
    <source>
        <dbReference type="EMBL" id="QUS39675.1"/>
    </source>
</evidence>
<dbReference type="RefSeq" id="WP_211913224.1">
    <property type="nucleotide sequence ID" value="NZ_CP036498.1"/>
</dbReference>
<evidence type="ECO:0000313" key="3">
    <source>
        <dbReference type="Proteomes" id="UP000682843"/>
    </source>
</evidence>
<feature type="compositionally biased region" description="Low complexity" evidence="1">
    <location>
        <begin position="54"/>
        <end position="75"/>
    </location>
</feature>
<organism evidence="2 3">
    <name type="scientific">Tardiphaga alba</name>
    <dbReference type="NCBI Taxonomy" id="340268"/>
    <lineage>
        <taxon>Bacteria</taxon>
        <taxon>Pseudomonadati</taxon>
        <taxon>Pseudomonadota</taxon>
        <taxon>Alphaproteobacteria</taxon>
        <taxon>Hyphomicrobiales</taxon>
        <taxon>Nitrobacteraceae</taxon>
        <taxon>Tardiphaga</taxon>
    </lineage>
</organism>
<sequence length="85" mass="9042">MIKALKYLTLAAAFSVVPQACFSEPVKKPRKAYVRSVEPRPVYRSKEDIYRGNAALGGNNANSAYGSNSAEENANGRTSGGFGGN</sequence>
<dbReference type="EMBL" id="CP036498">
    <property type="protein sequence ID" value="QUS39675.1"/>
    <property type="molecule type" value="Genomic_DNA"/>
</dbReference>
<gene>
    <name evidence="2" type="ORF">RPMA_13125</name>
</gene>
<name>A0ABX8ABH8_9BRAD</name>
<dbReference type="Proteomes" id="UP000682843">
    <property type="component" value="Chromosome"/>
</dbReference>